<dbReference type="Proteomes" id="UP000293925">
    <property type="component" value="Unassembled WGS sequence"/>
</dbReference>
<gene>
    <name evidence="1" type="ORF">EZ456_07700</name>
</gene>
<comment type="caution">
    <text evidence="1">The sequence shown here is derived from an EMBL/GenBank/DDBJ whole genome shotgun (WGS) entry which is preliminary data.</text>
</comment>
<dbReference type="EMBL" id="SJSO01000005">
    <property type="protein sequence ID" value="TCD27823.1"/>
    <property type="molecule type" value="Genomic_DNA"/>
</dbReference>
<protein>
    <recommendedName>
        <fullName evidence="3">Lipoprotein</fullName>
    </recommendedName>
</protein>
<evidence type="ECO:0000313" key="2">
    <source>
        <dbReference type="Proteomes" id="UP000293925"/>
    </source>
</evidence>
<dbReference type="PROSITE" id="PS51257">
    <property type="entry name" value="PROKAR_LIPOPROTEIN"/>
    <property type="match status" value="1"/>
</dbReference>
<sequence length="248" mass="28370">MIKKQQRNNFKTIFFSVLCFISTSSCKSEGVNPILERGKPIDLAKVDFQKLNLDNFFAKLAYSKENIMGADKHTNTKDEVLNVKWFTLYNITDKPLLERFKKREYRIINKGEPYGDLFSIDRTAPLLGMRNPDLRGFGYWSTKEISFSSIYASSTANNKLIRIRLQSGNLHNAGLKEYKALLAALKAQNKGAAFKEQPQSTGVTNYEWRAKDKVIQLNFGKSEDSNFFELAIAYLNPDTKGYLKEFGN</sequence>
<proteinExistence type="predicted"/>
<organism evidence="1 2">
    <name type="scientific">Pedobacter psychrodurus</name>
    <dbReference type="NCBI Taxonomy" id="2530456"/>
    <lineage>
        <taxon>Bacteria</taxon>
        <taxon>Pseudomonadati</taxon>
        <taxon>Bacteroidota</taxon>
        <taxon>Sphingobacteriia</taxon>
        <taxon>Sphingobacteriales</taxon>
        <taxon>Sphingobacteriaceae</taxon>
        <taxon>Pedobacter</taxon>
    </lineage>
</organism>
<evidence type="ECO:0008006" key="3">
    <source>
        <dbReference type="Google" id="ProtNLM"/>
    </source>
</evidence>
<name>A0A4R0PY06_9SPHI</name>
<dbReference type="OrthoDB" id="760829at2"/>
<evidence type="ECO:0000313" key="1">
    <source>
        <dbReference type="EMBL" id="TCD27823.1"/>
    </source>
</evidence>
<accession>A0A4R0PY06</accession>
<dbReference type="RefSeq" id="WP_131528893.1">
    <property type="nucleotide sequence ID" value="NZ_SJSO01000005.1"/>
</dbReference>
<reference evidence="1 2" key="1">
    <citation type="submission" date="2019-02" db="EMBL/GenBank/DDBJ databases">
        <title>Pedobacter sp. RP-3-21 sp. nov., isolated from Arctic soil.</title>
        <authorList>
            <person name="Dahal R.H."/>
        </authorList>
    </citation>
    <scope>NUCLEOTIDE SEQUENCE [LARGE SCALE GENOMIC DNA]</scope>
    <source>
        <strain evidence="1 2">RP-3-21</strain>
    </source>
</reference>
<keyword evidence="2" id="KW-1185">Reference proteome</keyword>
<dbReference type="AlphaFoldDB" id="A0A4R0PY06"/>